<dbReference type="PANTHER" id="PTHR44520:SF2">
    <property type="entry name" value="RESPONSE REGULATOR RCP1"/>
    <property type="match status" value="1"/>
</dbReference>
<dbReference type="CDD" id="cd17557">
    <property type="entry name" value="REC_Rcp-like"/>
    <property type="match status" value="1"/>
</dbReference>
<dbReference type="InterPro" id="IPR011006">
    <property type="entry name" value="CheY-like_superfamily"/>
</dbReference>
<dbReference type="SMART" id="SM00448">
    <property type="entry name" value="REC"/>
    <property type="match status" value="1"/>
</dbReference>
<dbReference type="Proteomes" id="UP000236569">
    <property type="component" value="Unassembled WGS sequence"/>
</dbReference>
<sequence length="148" mass="15836">MLPPPPTLSGTARRPLQVLLIDDNLADLLLAREAFAALGEQVGLTSYRSGGAALQALGQANAALPDVVLLDVNMPGLNGFEVLSTLKSDARLRPIPVVMLTTSGSREDVREAYARRANAYLLKSGDFGEFCADIRGFVQFWAGSELPH</sequence>
<reference evidence="4" key="1">
    <citation type="submission" date="2018-01" db="EMBL/GenBank/DDBJ databases">
        <title>Draft Genome Sequence of the Radioresistant Bacterium Deinococcus aerius TR0125, Isolated from the Higher Atmosphere above Japan.</title>
        <authorList>
            <person name="Satoh K."/>
            <person name="Arai H."/>
            <person name="Sanzen T."/>
            <person name="Kawaguchi Y."/>
            <person name="Hayashi H."/>
            <person name="Yokobori S."/>
            <person name="Yamagishi A."/>
            <person name="Oono Y."/>
            <person name="Narumi I."/>
        </authorList>
    </citation>
    <scope>NUCLEOTIDE SEQUENCE [LARGE SCALE GENOMIC DNA]</scope>
    <source>
        <strain evidence="4">TR0125</strain>
    </source>
</reference>
<feature type="modified residue" description="4-aspartylphosphate" evidence="1">
    <location>
        <position position="71"/>
    </location>
</feature>
<dbReference type="PROSITE" id="PS50110">
    <property type="entry name" value="RESPONSE_REGULATORY"/>
    <property type="match status" value="1"/>
</dbReference>
<evidence type="ECO:0000256" key="1">
    <source>
        <dbReference type="PROSITE-ProRule" id="PRU00169"/>
    </source>
</evidence>
<gene>
    <name evidence="3" type="ORF">DAERI_080020</name>
</gene>
<organism evidence="3 4">
    <name type="scientific">Deinococcus aerius</name>
    <dbReference type="NCBI Taxonomy" id="200253"/>
    <lineage>
        <taxon>Bacteria</taxon>
        <taxon>Thermotogati</taxon>
        <taxon>Deinococcota</taxon>
        <taxon>Deinococci</taxon>
        <taxon>Deinococcales</taxon>
        <taxon>Deinococcaceae</taxon>
        <taxon>Deinococcus</taxon>
    </lineage>
</organism>
<accession>A0A2I9CW61</accession>
<keyword evidence="1" id="KW-0597">Phosphoprotein</keyword>
<dbReference type="InterPro" id="IPR052893">
    <property type="entry name" value="TCS_response_regulator"/>
</dbReference>
<dbReference type="OrthoDB" id="7631574at2"/>
<dbReference type="AlphaFoldDB" id="A0A2I9CW61"/>
<dbReference type="SUPFAM" id="SSF52172">
    <property type="entry name" value="CheY-like"/>
    <property type="match status" value="1"/>
</dbReference>
<proteinExistence type="predicted"/>
<dbReference type="Gene3D" id="3.40.50.2300">
    <property type="match status" value="1"/>
</dbReference>
<keyword evidence="4" id="KW-1185">Reference proteome</keyword>
<dbReference type="Pfam" id="PF00072">
    <property type="entry name" value="Response_reg"/>
    <property type="match status" value="1"/>
</dbReference>
<name>A0A2I9CW61_9DEIO</name>
<evidence type="ECO:0000313" key="4">
    <source>
        <dbReference type="Proteomes" id="UP000236569"/>
    </source>
</evidence>
<comment type="caution">
    <text evidence="3">The sequence shown here is derived from an EMBL/GenBank/DDBJ whole genome shotgun (WGS) entry which is preliminary data.</text>
</comment>
<dbReference type="InterPro" id="IPR001789">
    <property type="entry name" value="Sig_transdc_resp-reg_receiver"/>
</dbReference>
<evidence type="ECO:0000313" key="3">
    <source>
        <dbReference type="EMBL" id="GBF06229.1"/>
    </source>
</evidence>
<dbReference type="RefSeq" id="WP_103129620.1">
    <property type="nucleotide sequence ID" value="NZ_BFAG01000008.1"/>
</dbReference>
<dbReference type="GO" id="GO:0000160">
    <property type="term" value="P:phosphorelay signal transduction system"/>
    <property type="evidence" value="ECO:0007669"/>
    <property type="project" value="InterPro"/>
</dbReference>
<feature type="domain" description="Response regulatory" evidence="2">
    <location>
        <begin position="17"/>
        <end position="138"/>
    </location>
</feature>
<evidence type="ECO:0000259" key="2">
    <source>
        <dbReference type="PROSITE" id="PS50110"/>
    </source>
</evidence>
<dbReference type="EMBL" id="BFAG01000008">
    <property type="protein sequence ID" value="GBF06229.1"/>
    <property type="molecule type" value="Genomic_DNA"/>
</dbReference>
<dbReference type="PANTHER" id="PTHR44520">
    <property type="entry name" value="RESPONSE REGULATOR RCP1-RELATED"/>
    <property type="match status" value="1"/>
</dbReference>
<protein>
    <submittedName>
        <fullName evidence="3">Receiver domain REC</fullName>
    </submittedName>
</protein>